<comment type="similarity">
    <text evidence="2">Belongs to the purine-cytosine permease (2.A.39) family.</text>
</comment>
<dbReference type="Gene3D" id="3.40.50.300">
    <property type="entry name" value="P-loop containing nucleotide triphosphate hydrolases"/>
    <property type="match status" value="1"/>
</dbReference>
<comment type="caution">
    <text evidence="7">The sequence shown here is derived from an EMBL/GenBank/DDBJ whole genome shotgun (WGS) entry which is preliminary data.</text>
</comment>
<feature type="transmembrane region" description="Helical" evidence="6">
    <location>
        <begin position="362"/>
        <end position="384"/>
    </location>
</feature>
<evidence type="ECO:0000256" key="2">
    <source>
        <dbReference type="ARBA" id="ARBA00008974"/>
    </source>
</evidence>
<protein>
    <recommendedName>
        <fullName evidence="9">Cytidylate kinase</fullName>
    </recommendedName>
</protein>
<feature type="transmembrane region" description="Helical" evidence="6">
    <location>
        <begin position="255"/>
        <end position="278"/>
    </location>
</feature>
<dbReference type="GO" id="GO:0015205">
    <property type="term" value="F:nucleobase transmembrane transporter activity"/>
    <property type="evidence" value="ECO:0007669"/>
    <property type="project" value="TreeGrafter"/>
</dbReference>
<evidence type="ECO:0000313" key="8">
    <source>
        <dbReference type="Proteomes" id="UP000194903"/>
    </source>
</evidence>
<keyword evidence="5 6" id="KW-0472">Membrane</keyword>
<feature type="transmembrane region" description="Helical" evidence="6">
    <location>
        <begin position="30"/>
        <end position="53"/>
    </location>
</feature>
<feature type="transmembrane region" description="Helical" evidence="6">
    <location>
        <begin position="298"/>
        <end position="318"/>
    </location>
</feature>
<organism evidence="7 8">
    <name type="scientific">Butyricicoccus porcorum</name>
    <dbReference type="NCBI Taxonomy" id="1945634"/>
    <lineage>
        <taxon>Bacteria</taxon>
        <taxon>Bacillati</taxon>
        <taxon>Bacillota</taxon>
        <taxon>Clostridia</taxon>
        <taxon>Eubacteriales</taxon>
        <taxon>Butyricicoccaceae</taxon>
        <taxon>Butyricicoccus</taxon>
    </lineage>
</organism>
<feature type="transmembrane region" description="Helical" evidence="6">
    <location>
        <begin position="338"/>
        <end position="356"/>
    </location>
</feature>
<evidence type="ECO:0000256" key="3">
    <source>
        <dbReference type="ARBA" id="ARBA00022692"/>
    </source>
</evidence>
<dbReference type="InterPro" id="IPR027417">
    <property type="entry name" value="P-loop_NTPase"/>
</dbReference>
<feature type="transmembrane region" description="Helical" evidence="6">
    <location>
        <begin position="405"/>
        <end position="422"/>
    </location>
</feature>
<keyword evidence="4 6" id="KW-1133">Transmembrane helix</keyword>
<proteinExistence type="inferred from homology"/>
<dbReference type="Gene3D" id="1.10.4160.10">
    <property type="entry name" value="Hydantoin permease"/>
    <property type="match status" value="1"/>
</dbReference>
<gene>
    <name evidence="7" type="ORF">CBW42_10645</name>
</gene>
<evidence type="ECO:0000256" key="5">
    <source>
        <dbReference type="ARBA" id="ARBA00023136"/>
    </source>
</evidence>
<dbReference type="InterPro" id="IPR045225">
    <property type="entry name" value="Uracil/uridine/allantoin_perm"/>
</dbReference>
<feature type="transmembrane region" description="Helical" evidence="6">
    <location>
        <begin position="170"/>
        <end position="187"/>
    </location>
</feature>
<dbReference type="Proteomes" id="UP000194903">
    <property type="component" value="Unassembled WGS sequence"/>
</dbReference>
<accession>A0A252F2G8</accession>
<dbReference type="EMBL" id="NHOC01000009">
    <property type="protein sequence ID" value="OUM19929.1"/>
    <property type="molecule type" value="Genomic_DNA"/>
</dbReference>
<sequence>MKDNLDGRSRNSNTLISEDILPITSKRRSLGGLGFANIWIGMAIVISVFSFGASGIEGMSIFGVASATLVANIIIAIVGSLTGDIGVEHGLSFATYLRAPFGIVGVHFPAVARGIVASCWFGINTYIGSTAINYFTIALFGIDNWFMWFLIFAAVQIVNTMLGIKAIDKFASFAAPCIILITCWMFYKVNNIAAINNISILGYVPSQPTANCWLITMCANTGMWAALAADIPNMTRSLKAPVNEKNWFKRNRNNWIPQFATLPIIETFIAVIGAISYLTTGNWNPVEVIQAQAKGVTLLVLLVMVILAQWSTNTAANLVPPAMCFTNAFAKWNLPYKIAVLIAGLIGVCVMPWKILDQLYTYLGYFGSFLSALAGIMICDYYIIRKRRLNVQDLYKRDGQYRYHGGFNVCGIVAWILGTVAANVGSDYGYLFGLPTGFVVYLVLMKTWYLKKFPQAEVESGYSDEYLGISVGNDWVIPGYESVAGVTDETGSLVSDIDVSRYTGGKEYEAETGHKLIITFGRQYGSRGKELAGILAKKLDLPIYDEDMIKLASRELDMDEEDIKKMDEVPRNELVHALTAGGMYAAKEYESATSDKMFAIQSQIILDLAKKSSCIIVGRCSNYVLDNAKIPTIDVFVVAELEDRIRHIAERDHVDYEKAKAYVFKTEKKRQAYFNYYTTYEWGNPQYYNLCVNTSGDMSMDELAEHIAAFIVNKPKTAAKQNIA</sequence>
<dbReference type="SUPFAM" id="SSF52540">
    <property type="entry name" value="P-loop containing nucleoside triphosphate hydrolases"/>
    <property type="match status" value="1"/>
</dbReference>
<evidence type="ECO:0000313" key="7">
    <source>
        <dbReference type="EMBL" id="OUM19929.1"/>
    </source>
</evidence>
<evidence type="ECO:0000256" key="1">
    <source>
        <dbReference type="ARBA" id="ARBA00004141"/>
    </source>
</evidence>
<dbReference type="RefSeq" id="WP_087021134.1">
    <property type="nucleotide sequence ID" value="NZ_NHOC01000009.1"/>
</dbReference>
<dbReference type="PANTHER" id="PTHR30618">
    <property type="entry name" value="NCS1 FAMILY PURINE/PYRIMIDINE TRANSPORTER"/>
    <property type="match status" value="1"/>
</dbReference>
<dbReference type="AlphaFoldDB" id="A0A252F2G8"/>
<evidence type="ECO:0008006" key="9">
    <source>
        <dbReference type="Google" id="ProtNLM"/>
    </source>
</evidence>
<feature type="transmembrane region" description="Helical" evidence="6">
    <location>
        <begin position="135"/>
        <end position="158"/>
    </location>
</feature>
<reference evidence="7 8" key="1">
    <citation type="submission" date="2017-05" db="EMBL/GenBank/DDBJ databases">
        <title>Butyricicoccus porcorum sp. nov. a butyrate-producing bacterium from the swine intestinal tract.</title>
        <authorList>
            <person name="Trachsel J."/>
            <person name="Humphrey S."/>
            <person name="Allen H.K."/>
        </authorList>
    </citation>
    <scope>NUCLEOTIDE SEQUENCE [LARGE SCALE GENOMIC DNA]</scope>
    <source>
        <strain evidence="7">BB10</strain>
    </source>
</reference>
<feature type="transmembrane region" description="Helical" evidence="6">
    <location>
        <begin position="428"/>
        <end position="444"/>
    </location>
</feature>
<dbReference type="InterPro" id="IPR001248">
    <property type="entry name" value="Pur-cyt_permease"/>
</dbReference>
<feature type="transmembrane region" description="Helical" evidence="6">
    <location>
        <begin position="101"/>
        <end position="123"/>
    </location>
</feature>
<evidence type="ECO:0000256" key="4">
    <source>
        <dbReference type="ARBA" id="ARBA00022989"/>
    </source>
</evidence>
<dbReference type="GO" id="GO:0005886">
    <property type="term" value="C:plasma membrane"/>
    <property type="evidence" value="ECO:0007669"/>
    <property type="project" value="TreeGrafter"/>
</dbReference>
<evidence type="ECO:0000256" key="6">
    <source>
        <dbReference type="SAM" id="Phobius"/>
    </source>
</evidence>
<keyword evidence="3 6" id="KW-0812">Transmembrane</keyword>
<dbReference type="Pfam" id="PF13189">
    <property type="entry name" value="Cytidylate_kin2"/>
    <property type="match status" value="1"/>
</dbReference>
<dbReference type="CDD" id="cd10323">
    <property type="entry name" value="SLC-NCS1sbd"/>
    <property type="match status" value="1"/>
</dbReference>
<feature type="transmembrane region" description="Helical" evidence="6">
    <location>
        <begin position="59"/>
        <end position="81"/>
    </location>
</feature>
<dbReference type="OrthoDB" id="9780088at2"/>
<dbReference type="PANTHER" id="PTHR30618:SF0">
    <property type="entry name" value="PURINE-URACIL PERMEASE NCS1"/>
    <property type="match status" value="1"/>
</dbReference>
<keyword evidence="8" id="KW-1185">Reference proteome</keyword>
<name>A0A252F2G8_9FIRM</name>
<comment type="subcellular location">
    <subcellularLocation>
        <location evidence="1">Membrane</location>
        <topology evidence="1">Multi-pass membrane protein</topology>
    </subcellularLocation>
</comment>
<dbReference type="Pfam" id="PF02133">
    <property type="entry name" value="Transp_cyt_pur"/>
    <property type="match status" value="1"/>
</dbReference>